<evidence type="ECO:0000313" key="5">
    <source>
        <dbReference type="EMBL" id="MBB3980938.1"/>
    </source>
</evidence>
<feature type="domain" description="SGNH hydrolase-type esterase" evidence="4">
    <location>
        <begin position="37"/>
        <end position="235"/>
    </location>
</feature>
<dbReference type="RefSeq" id="WP_183953910.1">
    <property type="nucleotide sequence ID" value="NZ_JACIEB010000001.1"/>
</dbReference>
<evidence type="ECO:0000256" key="1">
    <source>
        <dbReference type="ARBA" id="ARBA00008668"/>
    </source>
</evidence>
<dbReference type="Gene3D" id="3.40.50.1110">
    <property type="entry name" value="SGNH hydrolase"/>
    <property type="match status" value="1"/>
</dbReference>
<reference evidence="5 6" key="1">
    <citation type="submission" date="2020-08" db="EMBL/GenBank/DDBJ databases">
        <title>Genomic Encyclopedia of Type Strains, Phase IV (KMG-IV): sequencing the most valuable type-strain genomes for metagenomic binning, comparative biology and taxonomic classification.</title>
        <authorList>
            <person name="Goeker M."/>
        </authorList>
    </citation>
    <scope>NUCLEOTIDE SEQUENCE [LARGE SCALE GENOMIC DNA]</scope>
    <source>
        <strain evidence="5 6">DSM 29348</strain>
    </source>
</reference>
<dbReference type="Pfam" id="PF13472">
    <property type="entry name" value="Lipase_GDSL_2"/>
    <property type="match status" value="1"/>
</dbReference>
<accession>A0A7W6DJE3</accession>
<dbReference type="PANTHER" id="PTHR43695:SF1">
    <property type="entry name" value="RHAMNOGALACTURONAN ACETYLESTERASE"/>
    <property type="match status" value="1"/>
</dbReference>
<evidence type="ECO:0000256" key="3">
    <source>
        <dbReference type="SAM" id="SignalP"/>
    </source>
</evidence>
<dbReference type="InterPro" id="IPR013830">
    <property type="entry name" value="SGNH_hydro"/>
</dbReference>
<evidence type="ECO:0000313" key="6">
    <source>
        <dbReference type="Proteomes" id="UP000552757"/>
    </source>
</evidence>
<keyword evidence="6" id="KW-1185">Reference proteome</keyword>
<dbReference type="InterPro" id="IPR036514">
    <property type="entry name" value="SGNH_hydro_sf"/>
</dbReference>
<dbReference type="EMBL" id="JACIEB010000001">
    <property type="protein sequence ID" value="MBB3980938.1"/>
    <property type="molecule type" value="Genomic_DNA"/>
</dbReference>
<dbReference type="InterPro" id="IPR037459">
    <property type="entry name" value="RhgT-like"/>
</dbReference>
<dbReference type="AlphaFoldDB" id="A0A7W6DJE3"/>
<dbReference type="CDD" id="cd01821">
    <property type="entry name" value="Rhamnogalacturan_acetylesterase_like"/>
    <property type="match status" value="1"/>
</dbReference>
<gene>
    <name evidence="5" type="ORF">GGR44_000569</name>
</gene>
<dbReference type="GO" id="GO:0016788">
    <property type="term" value="F:hydrolase activity, acting on ester bonds"/>
    <property type="evidence" value="ECO:0007669"/>
    <property type="project" value="UniProtKB-ARBA"/>
</dbReference>
<feature type="chain" id="PRO_5030983298" evidence="3">
    <location>
        <begin position="19"/>
        <end position="266"/>
    </location>
</feature>
<keyword evidence="3" id="KW-0732">Signal</keyword>
<evidence type="ECO:0000256" key="2">
    <source>
        <dbReference type="ARBA" id="ARBA00022801"/>
    </source>
</evidence>
<sequence length="266" mass="28854">MTSAVLSSFLLWAMAAFAQVSAAPAAQKAGQDSIILVGDSTVAANSGWGQAFCETHVRQGVECLNLARSGRSSRTFISEGFWAGALTELRRRSDRNVWVLIQFGHNDQGKTYRSTDPDSEFRDNIQRFVRDVRASGAKPVLVTPVTRRTFVGDRLDNTLEPWAQSIRAVARETETPLVDLNADSVAAVQEMGPKKAALLAQLPPGSQPRRLAANDGSGKPGAYLAFDKTHLGARGATIFARMVTRDLVHEAPTMRPMLQFAAANDN</sequence>
<comment type="similarity">
    <text evidence="1">Belongs to the 'GDSL' lipolytic enzyme family.</text>
</comment>
<dbReference type="Proteomes" id="UP000552757">
    <property type="component" value="Unassembled WGS sequence"/>
</dbReference>
<keyword evidence="2" id="KW-0378">Hydrolase</keyword>
<dbReference type="SUPFAM" id="SSF52266">
    <property type="entry name" value="SGNH hydrolase"/>
    <property type="match status" value="1"/>
</dbReference>
<dbReference type="PANTHER" id="PTHR43695">
    <property type="entry name" value="PUTATIVE (AFU_ORTHOLOGUE AFUA_2G17250)-RELATED"/>
    <property type="match status" value="1"/>
</dbReference>
<feature type="signal peptide" evidence="3">
    <location>
        <begin position="1"/>
        <end position="18"/>
    </location>
</feature>
<protein>
    <submittedName>
        <fullName evidence="5">Lysophospholipase L1-like esterase</fullName>
    </submittedName>
</protein>
<organism evidence="5 6">
    <name type="scientific">Sphingobium fontiphilum</name>
    <dbReference type="NCBI Taxonomy" id="944425"/>
    <lineage>
        <taxon>Bacteria</taxon>
        <taxon>Pseudomonadati</taxon>
        <taxon>Pseudomonadota</taxon>
        <taxon>Alphaproteobacteria</taxon>
        <taxon>Sphingomonadales</taxon>
        <taxon>Sphingomonadaceae</taxon>
        <taxon>Sphingobium</taxon>
    </lineage>
</organism>
<evidence type="ECO:0000259" key="4">
    <source>
        <dbReference type="Pfam" id="PF13472"/>
    </source>
</evidence>
<proteinExistence type="inferred from homology"/>
<comment type="caution">
    <text evidence="5">The sequence shown here is derived from an EMBL/GenBank/DDBJ whole genome shotgun (WGS) entry which is preliminary data.</text>
</comment>
<name>A0A7W6DJE3_9SPHN</name>